<dbReference type="AlphaFoldDB" id="A0A5K3ER40"/>
<protein>
    <submittedName>
        <fullName evidence="1 2">Nuclear receptor domain-containing protein</fullName>
    </submittedName>
</protein>
<name>A0A5K3ER40_MESCO</name>
<sequence>MANDFRDDYGTFVANNYTRCRELARRSRNENECDQPPQQRSTAAHIQRSLYHQPEFSAKYYQGTRQSNLGWGSLDQEAHYLSLDSDSDSGSSKSCCSSCGVTLDGSSISTFFACDCNRSRQRKF</sequence>
<evidence type="ECO:0000313" key="1">
    <source>
        <dbReference type="WBParaSite" id="MCU_002383-RA"/>
    </source>
</evidence>
<evidence type="ECO:0000313" key="2">
    <source>
        <dbReference type="WBParaSite" id="MCU_002383-RB"/>
    </source>
</evidence>
<dbReference type="WBParaSite" id="MCU_002383-RB">
    <property type="protein sequence ID" value="MCU_002383-RB"/>
    <property type="gene ID" value="MCU_002383"/>
</dbReference>
<dbReference type="WBParaSite" id="MCU_002383-RC">
    <property type="protein sequence ID" value="MCU_002383-RC"/>
    <property type="gene ID" value="MCU_002383"/>
</dbReference>
<dbReference type="WBParaSite" id="MCU_002383-RD">
    <property type="protein sequence ID" value="MCU_002383-RD"/>
    <property type="gene ID" value="MCU_002383"/>
</dbReference>
<organism evidence="2">
    <name type="scientific">Mesocestoides corti</name>
    <name type="common">Flatworm</name>
    <dbReference type="NCBI Taxonomy" id="53468"/>
    <lineage>
        <taxon>Eukaryota</taxon>
        <taxon>Metazoa</taxon>
        <taxon>Spiralia</taxon>
        <taxon>Lophotrochozoa</taxon>
        <taxon>Platyhelminthes</taxon>
        <taxon>Cestoda</taxon>
        <taxon>Eucestoda</taxon>
        <taxon>Cyclophyllidea</taxon>
        <taxon>Mesocestoididae</taxon>
        <taxon>Mesocestoides</taxon>
    </lineage>
</organism>
<proteinExistence type="predicted"/>
<reference evidence="1 2" key="1">
    <citation type="submission" date="2019-11" db="UniProtKB">
        <authorList>
            <consortium name="WormBaseParasite"/>
        </authorList>
    </citation>
    <scope>IDENTIFICATION</scope>
</reference>
<accession>A0A5K3ER40</accession>
<dbReference type="WBParaSite" id="MCU_002383-RA">
    <property type="protein sequence ID" value="MCU_002383-RA"/>
    <property type="gene ID" value="MCU_002383"/>
</dbReference>